<dbReference type="EMBL" id="LAZR01044644">
    <property type="protein sequence ID" value="KKL04151.1"/>
    <property type="molecule type" value="Genomic_DNA"/>
</dbReference>
<sequence length="25" mass="2583">MTVVALDASAVELPLSSDVDASVHR</sequence>
<reference evidence="1" key="1">
    <citation type="journal article" date="2015" name="Nature">
        <title>Complex archaea that bridge the gap between prokaryotes and eukaryotes.</title>
        <authorList>
            <person name="Spang A."/>
            <person name="Saw J.H."/>
            <person name="Jorgensen S.L."/>
            <person name="Zaremba-Niedzwiedzka K."/>
            <person name="Martijn J."/>
            <person name="Lind A.E."/>
            <person name="van Eijk R."/>
            <person name="Schleper C."/>
            <person name="Guy L."/>
            <person name="Ettema T.J."/>
        </authorList>
    </citation>
    <scope>NUCLEOTIDE SEQUENCE</scope>
</reference>
<proteinExistence type="predicted"/>
<dbReference type="AlphaFoldDB" id="A0A0F9CEM5"/>
<organism evidence="1">
    <name type="scientific">marine sediment metagenome</name>
    <dbReference type="NCBI Taxonomy" id="412755"/>
    <lineage>
        <taxon>unclassified sequences</taxon>
        <taxon>metagenomes</taxon>
        <taxon>ecological metagenomes</taxon>
    </lineage>
</organism>
<protein>
    <submittedName>
        <fullName evidence="1">Uncharacterized protein</fullName>
    </submittedName>
</protein>
<comment type="caution">
    <text evidence="1">The sequence shown here is derived from an EMBL/GenBank/DDBJ whole genome shotgun (WGS) entry which is preliminary data.</text>
</comment>
<evidence type="ECO:0000313" key="1">
    <source>
        <dbReference type="EMBL" id="KKL04151.1"/>
    </source>
</evidence>
<accession>A0A0F9CEM5</accession>
<gene>
    <name evidence="1" type="ORF">LCGC14_2618960</name>
</gene>
<feature type="non-terminal residue" evidence="1">
    <location>
        <position position="25"/>
    </location>
</feature>
<name>A0A0F9CEM5_9ZZZZ</name>